<feature type="region of interest" description="Disordered" evidence="1">
    <location>
        <begin position="132"/>
        <end position="151"/>
    </location>
</feature>
<dbReference type="AlphaFoldDB" id="A0A6G0LHE8"/>
<protein>
    <submittedName>
        <fullName evidence="2">Uncharacterized protein</fullName>
    </submittedName>
</protein>
<dbReference type="EMBL" id="QXFX01000329">
    <property type="protein sequence ID" value="KAE9120059.1"/>
    <property type="molecule type" value="Genomic_DNA"/>
</dbReference>
<proteinExistence type="predicted"/>
<comment type="caution">
    <text evidence="2">The sequence shown here is derived from an EMBL/GenBank/DDBJ whole genome shotgun (WGS) entry which is preliminary data.</text>
</comment>
<dbReference type="Proteomes" id="UP000488956">
    <property type="component" value="Unassembled WGS sequence"/>
</dbReference>
<gene>
    <name evidence="2" type="ORF">PF010_g7629</name>
</gene>
<evidence type="ECO:0000313" key="2">
    <source>
        <dbReference type="EMBL" id="KAE9120059.1"/>
    </source>
</evidence>
<sequence length="151" mass="16989">MGRSRSLVHRSDELSRCNLVHTTSSVKCAVSTSNCIFPTLNGNHHVYYTVDVVTARCAVIFQPQGDDRHPERYPTNTTNTHKKRNDPIRFTDATDTALLTKVLVHNPYGAEGEPKTAAWGRVAAALQRARMRARRGPRRARRLARERRGAV</sequence>
<feature type="compositionally biased region" description="Basic residues" evidence="1">
    <location>
        <begin position="132"/>
        <end position="145"/>
    </location>
</feature>
<organism evidence="2 3">
    <name type="scientific">Phytophthora fragariae</name>
    <dbReference type="NCBI Taxonomy" id="53985"/>
    <lineage>
        <taxon>Eukaryota</taxon>
        <taxon>Sar</taxon>
        <taxon>Stramenopiles</taxon>
        <taxon>Oomycota</taxon>
        <taxon>Peronosporomycetes</taxon>
        <taxon>Peronosporales</taxon>
        <taxon>Peronosporaceae</taxon>
        <taxon>Phytophthora</taxon>
    </lineage>
</organism>
<reference evidence="2 3" key="1">
    <citation type="submission" date="2018-09" db="EMBL/GenBank/DDBJ databases">
        <title>Genomic investigation of the strawberry pathogen Phytophthora fragariae indicates pathogenicity is determined by transcriptional variation in three key races.</title>
        <authorList>
            <person name="Adams T.M."/>
            <person name="Armitage A.D."/>
            <person name="Sobczyk M.K."/>
            <person name="Bates H.J."/>
            <person name="Dunwell J.M."/>
            <person name="Nellist C.F."/>
            <person name="Harrison R.J."/>
        </authorList>
    </citation>
    <scope>NUCLEOTIDE SEQUENCE [LARGE SCALE GENOMIC DNA]</scope>
    <source>
        <strain evidence="2 3">ONT-3</strain>
    </source>
</reference>
<feature type="region of interest" description="Disordered" evidence="1">
    <location>
        <begin position="68"/>
        <end position="87"/>
    </location>
</feature>
<name>A0A6G0LHE8_9STRA</name>
<evidence type="ECO:0000256" key="1">
    <source>
        <dbReference type="SAM" id="MobiDB-lite"/>
    </source>
</evidence>
<accession>A0A6G0LHE8</accession>
<evidence type="ECO:0000313" key="3">
    <source>
        <dbReference type="Proteomes" id="UP000488956"/>
    </source>
</evidence>